<dbReference type="eggNOG" id="ENOG5032U50">
    <property type="taxonomic scope" value="Bacteria"/>
</dbReference>
<dbReference type="STRING" id="742726.HMPREF9448_00706"/>
<evidence type="ECO:0000256" key="1">
    <source>
        <dbReference type="SAM" id="MobiDB-lite"/>
    </source>
</evidence>
<sequence length="279" mass="32792">MYEAAIKRASTGVYFAVPYMAKLIIEFMEKNYQKENRNLRKSRDLLVERILHRYPARRVDSDDDLFDALEEYDSYRNERYERLADDQSKLCKLFMSNPKMGAFISDVIGGEDALIACVRYFGKDMLDCAEDEGRMAEVRKANDEYLSRMARFGELENQMRENLKNSTRCMERFKSEKGMSDEEFEGFLDRVYHLCNHVFMGELNDEVLGLLFKGLYYDRDLSCAEREAEVRGRNERIVFEKRERNGDSLPPLRNGGSFEPDADLSPVFGNRRRRSVWDL</sequence>
<gene>
    <name evidence="2" type="ORF">HMPREF9448_00706</name>
</gene>
<dbReference type="EMBL" id="ADLE01000001">
    <property type="protein sequence ID" value="EJZ66527.1"/>
    <property type="molecule type" value="Genomic_DNA"/>
</dbReference>
<proteinExistence type="predicted"/>
<organism evidence="2 3">
    <name type="scientific">Barnesiella intestinihominis YIT 11860</name>
    <dbReference type="NCBI Taxonomy" id="742726"/>
    <lineage>
        <taxon>Bacteria</taxon>
        <taxon>Pseudomonadati</taxon>
        <taxon>Bacteroidota</taxon>
        <taxon>Bacteroidia</taxon>
        <taxon>Bacteroidales</taxon>
        <taxon>Barnesiellaceae</taxon>
        <taxon>Barnesiella</taxon>
    </lineage>
</organism>
<dbReference type="HOGENOM" id="CLU_996426_0_0_10"/>
<comment type="caution">
    <text evidence="2">The sequence shown here is derived from an EMBL/GenBank/DDBJ whole genome shotgun (WGS) entry which is preliminary data.</text>
</comment>
<feature type="region of interest" description="Disordered" evidence="1">
    <location>
        <begin position="247"/>
        <end position="266"/>
    </location>
</feature>
<name>K0X545_9BACT</name>
<evidence type="ECO:0000313" key="3">
    <source>
        <dbReference type="Proteomes" id="UP000006044"/>
    </source>
</evidence>
<dbReference type="AlphaFoldDB" id="K0X545"/>
<protein>
    <submittedName>
        <fullName evidence="2">Uncharacterized protein</fullName>
    </submittedName>
</protein>
<dbReference type="Proteomes" id="UP000006044">
    <property type="component" value="Unassembled WGS sequence"/>
</dbReference>
<reference evidence="2 3" key="1">
    <citation type="submission" date="2012-08" db="EMBL/GenBank/DDBJ databases">
        <title>The Genome Sequence of Barnesiella intestinihominis YIT 11860.</title>
        <authorList>
            <consortium name="The Broad Institute Genome Sequencing Platform"/>
            <person name="Earl A."/>
            <person name="Ward D."/>
            <person name="Feldgarden M."/>
            <person name="Gevers D."/>
            <person name="Morotomi M."/>
            <person name="Walker B."/>
            <person name="Young S.K."/>
            <person name="Zeng Q."/>
            <person name="Gargeya S."/>
            <person name="Fitzgerald M."/>
            <person name="Haas B."/>
            <person name="Abouelleil A."/>
            <person name="Alvarado L."/>
            <person name="Arachchi H.M."/>
            <person name="Berlin A.M."/>
            <person name="Chapman S.B."/>
            <person name="Goldberg J."/>
            <person name="Griggs A."/>
            <person name="Gujja S."/>
            <person name="Hansen M."/>
            <person name="Howarth C."/>
            <person name="Imamovic A."/>
            <person name="Larimer J."/>
            <person name="McCowen C."/>
            <person name="Montmayeur A."/>
            <person name="Murphy C."/>
            <person name="Neiman D."/>
            <person name="Pearson M."/>
            <person name="Priest M."/>
            <person name="Roberts A."/>
            <person name="Saif S."/>
            <person name="Shea T."/>
            <person name="Sisk P."/>
            <person name="Sykes S."/>
            <person name="Wortman J."/>
            <person name="Nusbaum C."/>
            <person name="Birren B."/>
        </authorList>
    </citation>
    <scope>NUCLEOTIDE SEQUENCE [LARGE SCALE GENOMIC DNA]</scope>
    <source>
        <strain evidence="2 3">YIT 11860</strain>
    </source>
</reference>
<evidence type="ECO:0000313" key="2">
    <source>
        <dbReference type="EMBL" id="EJZ66527.1"/>
    </source>
</evidence>
<accession>K0X545</accession>
<keyword evidence="3" id="KW-1185">Reference proteome</keyword>